<dbReference type="NCBIfam" id="NF002058">
    <property type="entry name" value="PRK00888.1"/>
    <property type="match status" value="1"/>
</dbReference>
<dbReference type="HAMAP" id="MF_00599">
    <property type="entry name" value="FtsB"/>
    <property type="match status" value="1"/>
</dbReference>
<reference evidence="8" key="1">
    <citation type="submission" date="2018-06" db="EMBL/GenBank/DDBJ databases">
        <authorList>
            <person name="Zhirakovskaya E."/>
        </authorList>
    </citation>
    <scope>NUCLEOTIDE SEQUENCE</scope>
</reference>
<keyword evidence="4" id="KW-1133">Transmembrane helix</keyword>
<dbReference type="GO" id="GO:0030428">
    <property type="term" value="C:cell septum"/>
    <property type="evidence" value="ECO:0007669"/>
    <property type="project" value="TreeGrafter"/>
</dbReference>
<protein>
    <submittedName>
        <fullName evidence="8">Cell division protein DivIC (FtsB), stabilizes FtsL against RasP cleavage</fullName>
    </submittedName>
</protein>
<keyword evidence="6" id="KW-0131">Cell cycle</keyword>
<feature type="coiled-coil region" evidence="7">
    <location>
        <begin position="29"/>
        <end position="70"/>
    </location>
</feature>
<keyword evidence="7" id="KW-0175">Coiled coil</keyword>
<dbReference type="AlphaFoldDB" id="A0A3B0XMG0"/>
<organism evidence="8">
    <name type="scientific">hydrothermal vent metagenome</name>
    <dbReference type="NCBI Taxonomy" id="652676"/>
    <lineage>
        <taxon>unclassified sequences</taxon>
        <taxon>metagenomes</taxon>
        <taxon>ecological metagenomes</taxon>
    </lineage>
</organism>
<evidence type="ECO:0000256" key="1">
    <source>
        <dbReference type="ARBA" id="ARBA00022475"/>
    </source>
</evidence>
<dbReference type="InterPro" id="IPR007060">
    <property type="entry name" value="FtsL/DivIC"/>
</dbReference>
<evidence type="ECO:0000256" key="3">
    <source>
        <dbReference type="ARBA" id="ARBA00022692"/>
    </source>
</evidence>
<evidence type="ECO:0000313" key="8">
    <source>
        <dbReference type="EMBL" id="VAW57354.1"/>
    </source>
</evidence>
<keyword evidence="2 8" id="KW-0132">Cell division</keyword>
<evidence type="ECO:0000256" key="5">
    <source>
        <dbReference type="ARBA" id="ARBA00023136"/>
    </source>
</evidence>
<dbReference type="PANTHER" id="PTHR37485:SF1">
    <property type="entry name" value="CELL DIVISION PROTEIN FTSB"/>
    <property type="match status" value="1"/>
</dbReference>
<keyword evidence="1" id="KW-1003">Cell membrane</keyword>
<evidence type="ECO:0000256" key="4">
    <source>
        <dbReference type="ARBA" id="ARBA00022989"/>
    </source>
</evidence>
<proteinExistence type="inferred from homology"/>
<dbReference type="EMBL" id="UOFF01000375">
    <property type="protein sequence ID" value="VAW57354.1"/>
    <property type="molecule type" value="Genomic_DNA"/>
</dbReference>
<accession>A0A3B0XMG0</accession>
<gene>
    <name evidence="8" type="ORF">MNBD_GAMMA07-121</name>
</gene>
<keyword evidence="5" id="KW-0472">Membrane</keyword>
<keyword evidence="3" id="KW-0812">Transmembrane</keyword>
<dbReference type="PANTHER" id="PTHR37485">
    <property type="entry name" value="CELL DIVISION PROTEIN FTSB"/>
    <property type="match status" value="1"/>
</dbReference>
<sequence length="92" mass="10485">MKWILSLLIVLLLSLQYKLWVGDGSVPQLLHLQEEVKKQQHDKKKLEDRNAALTAEVADLKKGYNAIEERARSELGMLGKGEVFFQIIPPSE</sequence>
<evidence type="ECO:0000256" key="2">
    <source>
        <dbReference type="ARBA" id="ARBA00022618"/>
    </source>
</evidence>
<dbReference type="Pfam" id="PF04977">
    <property type="entry name" value="DivIC"/>
    <property type="match status" value="1"/>
</dbReference>
<name>A0A3B0XMG0_9ZZZZ</name>
<evidence type="ECO:0000256" key="6">
    <source>
        <dbReference type="ARBA" id="ARBA00023306"/>
    </source>
</evidence>
<evidence type="ECO:0000256" key="7">
    <source>
        <dbReference type="SAM" id="Coils"/>
    </source>
</evidence>
<dbReference type="InterPro" id="IPR023081">
    <property type="entry name" value="Cell_div_FtsB"/>
</dbReference>
<dbReference type="GO" id="GO:0043093">
    <property type="term" value="P:FtsZ-dependent cytokinesis"/>
    <property type="evidence" value="ECO:0007669"/>
    <property type="project" value="TreeGrafter"/>
</dbReference>